<reference evidence="1 2" key="1">
    <citation type="submission" date="2018-11" db="EMBL/GenBank/DDBJ databases">
        <title>Chitinophaga lutea sp.nov., isolate from arsenic contaminated soil.</title>
        <authorList>
            <person name="Zong Y."/>
        </authorList>
    </citation>
    <scope>NUCLEOTIDE SEQUENCE [LARGE SCALE GENOMIC DNA]</scope>
    <source>
        <strain evidence="1 2">ZY74</strain>
    </source>
</reference>
<gene>
    <name evidence="1" type="ORF">EGT74_12835</name>
</gene>
<dbReference type="AlphaFoldDB" id="A0A3N4PIB9"/>
<accession>A0A3N4PIB9</accession>
<evidence type="ECO:0000313" key="2">
    <source>
        <dbReference type="Proteomes" id="UP000278351"/>
    </source>
</evidence>
<dbReference type="Proteomes" id="UP000278351">
    <property type="component" value="Unassembled WGS sequence"/>
</dbReference>
<proteinExistence type="predicted"/>
<dbReference type="OrthoDB" id="1036397at2"/>
<keyword evidence="2" id="KW-1185">Reference proteome</keyword>
<comment type="caution">
    <text evidence="1">The sequence shown here is derived from an EMBL/GenBank/DDBJ whole genome shotgun (WGS) entry which is preliminary data.</text>
</comment>
<dbReference type="EMBL" id="RPDH01000002">
    <property type="protein sequence ID" value="RPE07956.1"/>
    <property type="molecule type" value="Genomic_DNA"/>
</dbReference>
<name>A0A3N4PIB9_9BACT</name>
<dbReference type="RefSeq" id="WP_123846956.1">
    <property type="nucleotide sequence ID" value="NZ_RPDH01000002.1"/>
</dbReference>
<organism evidence="1 2">
    <name type="scientific">Chitinophaga lutea</name>
    <dbReference type="NCBI Taxonomy" id="2488634"/>
    <lineage>
        <taxon>Bacteria</taxon>
        <taxon>Pseudomonadati</taxon>
        <taxon>Bacteroidota</taxon>
        <taxon>Chitinophagia</taxon>
        <taxon>Chitinophagales</taxon>
        <taxon>Chitinophagaceae</taxon>
        <taxon>Chitinophaga</taxon>
    </lineage>
</organism>
<sequence length="69" mass="7758">MVEVFSTNVLQPADAAKITPLLADAFPGCTFNFDLEDCDKIFRIESAEDVTEKVISFFRRHNFSCSVLP</sequence>
<evidence type="ECO:0000313" key="1">
    <source>
        <dbReference type="EMBL" id="RPE07956.1"/>
    </source>
</evidence>
<protein>
    <submittedName>
        <fullName evidence="1">Uncharacterized protein</fullName>
    </submittedName>
</protein>